<keyword evidence="7" id="KW-1185">Reference proteome</keyword>
<feature type="domain" description="NlpC/P60" evidence="5">
    <location>
        <begin position="46"/>
        <end position="170"/>
    </location>
</feature>
<gene>
    <name evidence="6" type="ORF">ACFQ4A_10300</name>
</gene>
<comment type="caution">
    <text evidence="6">The sequence shown here is derived from an EMBL/GenBank/DDBJ whole genome shotgun (WGS) entry which is preliminary data.</text>
</comment>
<evidence type="ECO:0000256" key="4">
    <source>
        <dbReference type="ARBA" id="ARBA00022807"/>
    </source>
</evidence>
<dbReference type="InterPro" id="IPR000064">
    <property type="entry name" value="NLP_P60_dom"/>
</dbReference>
<dbReference type="Pfam" id="PF23795">
    <property type="entry name" value="SH3_YKFC_2nd"/>
    <property type="match status" value="1"/>
</dbReference>
<evidence type="ECO:0000313" key="6">
    <source>
        <dbReference type="EMBL" id="MFD1362045.1"/>
    </source>
</evidence>
<evidence type="ECO:0000313" key="7">
    <source>
        <dbReference type="Proteomes" id="UP001597178"/>
    </source>
</evidence>
<comment type="similarity">
    <text evidence="1">Belongs to the peptidase C40 family.</text>
</comment>
<accession>A0ABW3ZVH7</accession>
<dbReference type="InterPro" id="IPR038765">
    <property type="entry name" value="Papain-like_cys_pep_sf"/>
</dbReference>
<evidence type="ECO:0000256" key="2">
    <source>
        <dbReference type="ARBA" id="ARBA00022670"/>
    </source>
</evidence>
<name>A0ABW3ZVH7_9BACI</name>
<dbReference type="PANTHER" id="PTHR47053">
    <property type="entry name" value="MUREIN DD-ENDOPEPTIDASE MEPH-RELATED"/>
    <property type="match status" value="1"/>
</dbReference>
<dbReference type="RefSeq" id="WP_382400219.1">
    <property type="nucleotide sequence ID" value="NZ_JBHTNH010000022.1"/>
</dbReference>
<proteinExistence type="inferred from homology"/>
<dbReference type="PROSITE" id="PS51935">
    <property type="entry name" value="NLPC_P60"/>
    <property type="match status" value="1"/>
</dbReference>
<reference evidence="7" key="1">
    <citation type="journal article" date="2019" name="Int. J. Syst. Evol. Microbiol.">
        <title>The Global Catalogue of Microorganisms (GCM) 10K type strain sequencing project: providing services to taxonomists for standard genome sequencing and annotation.</title>
        <authorList>
            <consortium name="The Broad Institute Genomics Platform"/>
            <consortium name="The Broad Institute Genome Sequencing Center for Infectious Disease"/>
            <person name="Wu L."/>
            <person name="Ma J."/>
        </authorList>
    </citation>
    <scope>NUCLEOTIDE SEQUENCE [LARGE SCALE GENOMIC DNA]</scope>
    <source>
        <strain evidence="7">CCUG 54822</strain>
    </source>
</reference>
<dbReference type="SUPFAM" id="SSF54001">
    <property type="entry name" value="Cysteine proteinases"/>
    <property type="match status" value="1"/>
</dbReference>
<dbReference type="Gene3D" id="2.30.30.40">
    <property type="entry name" value="SH3 Domains"/>
    <property type="match status" value="1"/>
</dbReference>
<evidence type="ECO:0000256" key="3">
    <source>
        <dbReference type="ARBA" id="ARBA00022801"/>
    </source>
</evidence>
<keyword evidence="2" id="KW-0645">Protease</keyword>
<keyword evidence="3" id="KW-0378">Hydrolase</keyword>
<dbReference type="Proteomes" id="UP001597178">
    <property type="component" value="Unassembled WGS sequence"/>
</dbReference>
<evidence type="ECO:0000259" key="5">
    <source>
        <dbReference type="PROSITE" id="PS51935"/>
    </source>
</evidence>
<dbReference type="Pfam" id="PF00877">
    <property type="entry name" value="NLPC_P60"/>
    <property type="match status" value="1"/>
</dbReference>
<dbReference type="Gene3D" id="3.90.1720.10">
    <property type="entry name" value="endopeptidase domain like (from Nostoc punctiforme)"/>
    <property type="match status" value="1"/>
</dbReference>
<organism evidence="6 7">
    <name type="scientific">Lentibacillus salinarum</name>
    <dbReference type="NCBI Taxonomy" id="446820"/>
    <lineage>
        <taxon>Bacteria</taxon>
        <taxon>Bacillati</taxon>
        <taxon>Bacillota</taxon>
        <taxon>Bacilli</taxon>
        <taxon>Bacillales</taxon>
        <taxon>Bacillaceae</taxon>
        <taxon>Lentibacillus</taxon>
    </lineage>
</organism>
<dbReference type="InterPro" id="IPR057812">
    <property type="entry name" value="SH3_YKFC_2nd"/>
</dbReference>
<dbReference type="InterPro" id="IPR051202">
    <property type="entry name" value="Peptidase_C40"/>
</dbReference>
<dbReference type="EMBL" id="JBHTNH010000022">
    <property type="protein sequence ID" value="MFD1362045.1"/>
    <property type="molecule type" value="Genomic_DNA"/>
</dbReference>
<protein>
    <submittedName>
        <fullName evidence="6">C40 family peptidase</fullName>
    </submittedName>
</protein>
<evidence type="ECO:0000256" key="1">
    <source>
        <dbReference type="ARBA" id="ARBA00007074"/>
    </source>
</evidence>
<sequence length="178" mass="19954">MKLSYMTILPVHKEQDDRIQVVTPHGRGYLPKNAVTVFPSNQGLEQKPGSHLLESGESYLGLNYFWGGMSSFGYDCSGFAYALHKANGYQIPRDAGDQAKSGKSVSYDALQPGDLIFFAYEKGKGRLHHVGFYDGDGKMLHSPQTGRGIERIELKGTLYEQELCAARRYWQQEEEPSL</sequence>
<dbReference type="PANTHER" id="PTHR47053:SF3">
    <property type="entry name" value="GAMMA-D-GLUTAMYL-L-LYSINE DIPEPTIDYL-PEPTIDASE"/>
    <property type="match status" value="1"/>
</dbReference>
<keyword evidence="4" id="KW-0788">Thiol protease</keyword>